<comment type="similarity">
    <text evidence="2">Belongs to the MsrB Met sulfoxide reductase family.</text>
</comment>
<evidence type="ECO:0000256" key="3">
    <source>
        <dbReference type="ARBA" id="ARBA00012499"/>
    </source>
</evidence>
<feature type="domain" description="MsrB" evidence="8">
    <location>
        <begin position="9"/>
        <end position="132"/>
    </location>
</feature>
<organism evidence="9 10">
    <name type="scientific">Okibacterium fritillariae</name>
    <dbReference type="NCBI Taxonomy" id="123320"/>
    <lineage>
        <taxon>Bacteria</taxon>
        <taxon>Bacillati</taxon>
        <taxon>Actinomycetota</taxon>
        <taxon>Actinomycetes</taxon>
        <taxon>Micrococcales</taxon>
        <taxon>Microbacteriaceae</taxon>
        <taxon>Okibacterium</taxon>
    </lineage>
</organism>
<comment type="catalytic activity">
    <reaction evidence="7">
        <text>L-methionyl-[protein] + [thioredoxin]-disulfide + H2O = L-methionyl-(R)-S-oxide-[protein] + [thioredoxin]-dithiol</text>
        <dbReference type="Rhea" id="RHEA:24164"/>
        <dbReference type="Rhea" id="RHEA-COMP:10698"/>
        <dbReference type="Rhea" id="RHEA-COMP:10700"/>
        <dbReference type="Rhea" id="RHEA-COMP:12313"/>
        <dbReference type="Rhea" id="RHEA-COMP:12314"/>
        <dbReference type="ChEBI" id="CHEBI:15377"/>
        <dbReference type="ChEBI" id="CHEBI:16044"/>
        <dbReference type="ChEBI" id="CHEBI:29950"/>
        <dbReference type="ChEBI" id="CHEBI:45764"/>
        <dbReference type="ChEBI" id="CHEBI:50058"/>
        <dbReference type="EC" id="1.8.4.12"/>
    </reaction>
</comment>
<dbReference type="GO" id="GO:0030091">
    <property type="term" value="P:protein repair"/>
    <property type="evidence" value="ECO:0007669"/>
    <property type="project" value="InterPro"/>
</dbReference>
<keyword evidence="6" id="KW-0560">Oxidoreductase</keyword>
<dbReference type="STRING" id="123320.SAMN06309945_0906"/>
<accession>A0A1T5IVM3</accession>
<dbReference type="AlphaFoldDB" id="A0A1T5IVM3"/>
<dbReference type="RefSeq" id="WP_077053725.1">
    <property type="nucleotide sequence ID" value="NZ_FUZP01000001.1"/>
</dbReference>
<dbReference type="GO" id="GO:0046872">
    <property type="term" value="F:metal ion binding"/>
    <property type="evidence" value="ECO:0007669"/>
    <property type="project" value="UniProtKB-KW"/>
</dbReference>
<gene>
    <name evidence="9" type="ORF">SAMN06309945_0906</name>
</gene>
<proteinExistence type="inferred from homology"/>
<evidence type="ECO:0000256" key="6">
    <source>
        <dbReference type="ARBA" id="ARBA00023002"/>
    </source>
</evidence>
<dbReference type="Proteomes" id="UP000190857">
    <property type="component" value="Unassembled WGS sequence"/>
</dbReference>
<dbReference type="FunFam" id="2.170.150.20:FF:000001">
    <property type="entry name" value="Peptide methionine sulfoxide reductase MsrB"/>
    <property type="match status" value="1"/>
</dbReference>
<dbReference type="PANTHER" id="PTHR10173:SF57">
    <property type="entry name" value="PEPTIDE-METHIONINE (R)-S-OXIDE REDUCTASE"/>
    <property type="match status" value="1"/>
</dbReference>
<dbReference type="Gene3D" id="2.170.150.20">
    <property type="entry name" value="Peptide methionine sulfoxide reductase"/>
    <property type="match status" value="1"/>
</dbReference>
<protein>
    <recommendedName>
        <fullName evidence="3">peptide-methionine (R)-S-oxide reductase</fullName>
        <ecNumber evidence="3">1.8.4.12</ecNumber>
    </recommendedName>
</protein>
<evidence type="ECO:0000256" key="7">
    <source>
        <dbReference type="ARBA" id="ARBA00048488"/>
    </source>
</evidence>
<dbReference type="GO" id="GO:0005737">
    <property type="term" value="C:cytoplasm"/>
    <property type="evidence" value="ECO:0007669"/>
    <property type="project" value="TreeGrafter"/>
</dbReference>
<evidence type="ECO:0000256" key="2">
    <source>
        <dbReference type="ARBA" id="ARBA00007174"/>
    </source>
</evidence>
<dbReference type="NCBIfam" id="TIGR00357">
    <property type="entry name" value="peptide-methionine (R)-S-oxide reductase MsrB"/>
    <property type="match status" value="1"/>
</dbReference>
<evidence type="ECO:0000256" key="4">
    <source>
        <dbReference type="ARBA" id="ARBA00022723"/>
    </source>
</evidence>
<dbReference type="EMBL" id="FUZP01000001">
    <property type="protein sequence ID" value="SKC43246.1"/>
    <property type="molecule type" value="Genomic_DNA"/>
</dbReference>
<evidence type="ECO:0000256" key="1">
    <source>
        <dbReference type="ARBA" id="ARBA00001947"/>
    </source>
</evidence>
<dbReference type="GO" id="GO:0006979">
    <property type="term" value="P:response to oxidative stress"/>
    <property type="evidence" value="ECO:0007669"/>
    <property type="project" value="InterPro"/>
</dbReference>
<evidence type="ECO:0000256" key="5">
    <source>
        <dbReference type="ARBA" id="ARBA00022833"/>
    </source>
</evidence>
<name>A0A1T5IVM3_9MICO</name>
<comment type="cofactor">
    <cofactor evidence="1">
        <name>Zn(2+)</name>
        <dbReference type="ChEBI" id="CHEBI:29105"/>
    </cofactor>
</comment>
<dbReference type="OrthoDB" id="9785497at2"/>
<sequence>MTYEVNKSDAEWRENLPADQYAVLREAATERPWTGELLDEARSGLYTCAACGNELFKSGTKFDSGCGWPSFYESVDPEAVQLIEDKSLGMVRTEVRCAKCGSHLGHVFDDGFGTPTGDRYCMNSLALGFTPSE</sequence>
<evidence type="ECO:0000313" key="10">
    <source>
        <dbReference type="Proteomes" id="UP000190857"/>
    </source>
</evidence>
<keyword evidence="5" id="KW-0862">Zinc</keyword>
<dbReference type="PROSITE" id="PS51790">
    <property type="entry name" value="MSRB"/>
    <property type="match status" value="1"/>
</dbReference>
<dbReference type="InterPro" id="IPR002579">
    <property type="entry name" value="Met_Sox_Rdtase_MsrB_dom"/>
</dbReference>
<dbReference type="InterPro" id="IPR028427">
    <property type="entry name" value="Met_Sox_Rdtase_MsrB"/>
</dbReference>
<keyword evidence="4" id="KW-0479">Metal-binding</keyword>
<dbReference type="GO" id="GO:0033743">
    <property type="term" value="F:peptide-methionine (R)-S-oxide reductase activity"/>
    <property type="evidence" value="ECO:0007669"/>
    <property type="project" value="UniProtKB-EC"/>
</dbReference>
<dbReference type="InterPro" id="IPR011057">
    <property type="entry name" value="Mss4-like_sf"/>
</dbReference>
<evidence type="ECO:0000259" key="8">
    <source>
        <dbReference type="PROSITE" id="PS51790"/>
    </source>
</evidence>
<dbReference type="SUPFAM" id="SSF51316">
    <property type="entry name" value="Mss4-like"/>
    <property type="match status" value="1"/>
</dbReference>
<dbReference type="EC" id="1.8.4.12" evidence="3"/>
<evidence type="ECO:0000313" key="9">
    <source>
        <dbReference type="EMBL" id="SKC43246.1"/>
    </source>
</evidence>
<reference evidence="9 10" key="1">
    <citation type="submission" date="2017-02" db="EMBL/GenBank/DDBJ databases">
        <authorList>
            <person name="Peterson S.W."/>
        </authorList>
    </citation>
    <scope>NUCLEOTIDE SEQUENCE [LARGE SCALE GENOMIC DNA]</scope>
    <source>
        <strain evidence="9 10">VKM Ac-2059</strain>
    </source>
</reference>
<keyword evidence="10" id="KW-1185">Reference proteome</keyword>
<dbReference type="Pfam" id="PF01641">
    <property type="entry name" value="SelR"/>
    <property type="match status" value="1"/>
</dbReference>
<dbReference type="PANTHER" id="PTHR10173">
    <property type="entry name" value="METHIONINE SULFOXIDE REDUCTASE"/>
    <property type="match status" value="1"/>
</dbReference>